<proteinExistence type="predicted"/>
<evidence type="ECO:0000313" key="1">
    <source>
        <dbReference type="EMBL" id="SPD31687.1"/>
    </source>
</evidence>
<sequence length="89" mass="9568">MNLGGLRSRNISQHYPPKKFTLKVFLRINTDKGIGAPLAGPKPVPILISMFAFAGLPIFSSTDCSPGSGAHGSTTFQNEEAWLVVQLLI</sequence>
<accession>A0A2N9J2E6</accession>
<name>A0A2N9J2E6_FAGSY</name>
<organism evidence="1">
    <name type="scientific">Fagus sylvatica</name>
    <name type="common">Beechnut</name>
    <dbReference type="NCBI Taxonomy" id="28930"/>
    <lineage>
        <taxon>Eukaryota</taxon>
        <taxon>Viridiplantae</taxon>
        <taxon>Streptophyta</taxon>
        <taxon>Embryophyta</taxon>
        <taxon>Tracheophyta</taxon>
        <taxon>Spermatophyta</taxon>
        <taxon>Magnoliopsida</taxon>
        <taxon>eudicotyledons</taxon>
        <taxon>Gunneridae</taxon>
        <taxon>Pentapetalae</taxon>
        <taxon>rosids</taxon>
        <taxon>fabids</taxon>
        <taxon>Fagales</taxon>
        <taxon>Fagaceae</taxon>
        <taxon>Fagus</taxon>
    </lineage>
</organism>
<protein>
    <submittedName>
        <fullName evidence="1">Uncharacterized protein</fullName>
    </submittedName>
</protein>
<reference evidence="1" key="1">
    <citation type="submission" date="2018-02" db="EMBL/GenBank/DDBJ databases">
        <authorList>
            <person name="Cohen D.B."/>
            <person name="Kent A.D."/>
        </authorList>
    </citation>
    <scope>NUCLEOTIDE SEQUENCE</scope>
</reference>
<gene>
    <name evidence="1" type="ORF">FSB_LOCUS59569</name>
</gene>
<dbReference type="EMBL" id="OIVN01006373">
    <property type="protein sequence ID" value="SPD31687.1"/>
    <property type="molecule type" value="Genomic_DNA"/>
</dbReference>
<dbReference type="AlphaFoldDB" id="A0A2N9J2E6"/>